<evidence type="ECO:0000256" key="1">
    <source>
        <dbReference type="SAM" id="SignalP"/>
    </source>
</evidence>
<feature type="domain" description="Lcl C-terminal" evidence="2">
    <location>
        <begin position="348"/>
        <end position="473"/>
    </location>
</feature>
<evidence type="ECO:0000313" key="4">
    <source>
        <dbReference type="Proteomes" id="UP000258889"/>
    </source>
</evidence>
<dbReference type="EMBL" id="CP030144">
    <property type="protein sequence ID" value="AXR63339.1"/>
    <property type="molecule type" value="Genomic_DNA"/>
</dbReference>
<protein>
    <submittedName>
        <fullName evidence="3">DUF1566 domain-containing protein</fullName>
    </submittedName>
</protein>
<keyword evidence="4" id="KW-1185">Reference proteome</keyword>
<gene>
    <name evidence="3" type="ORF">DQM28_02960</name>
</gene>
<proteinExistence type="predicted"/>
<dbReference type="Gene3D" id="2.60.40.2340">
    <property type="match status" value="1"/>
</dbReference>
<feature type="signal peptide" evidence="1">
    <location>
        <begin position="1"/>
        <end position="23"/>
    </location>
</feature>
<organism evidence="3 4">
    <name type="scientific">Leptospira mayottensis</name>
    <dbReference type="NCBI Taxonomy" id="1137606"/>
    <lineage>
        <taxon>Bacteria</taxon>
        <taxon>Pseudomonadati</taxon>
        <taxon>Spirochaetota</taxon>
        <taxon>Spirochaetia</taxon>
        <taxon>Leptospirales</taxon>
        <taxon>Leptospiraceae</taxon>
        <taxon>Leptospira</taxon>
    </lineage>
</organism>
<feature type="chain" id="PRO_5046695034" evidence="1">
    <location>
        <begin position="24"/>
        <end position="477"/>
    </location>
</feature>
<dbReference type="Pfam" id="PF07603">
    <property type="entry name" value="Lcl_C"/>
    <property type="match status" value="2"/>
</dbReference>
<keyword evidence="1" id="KW-0732">Signal</keyword>
<feature type="domain" description="Lcl C-terminal" evidence="2">
    <location>
        <begin position="204"/>
        <end position="332"/>
    </location>
</feature>
<name>A0ABN5NP78_9LEPT</name>
<evidence type="ECO:0000313" key="3">
    <source>
        <dbReference type="EMBL" id="AXR63339.1"/>
    </source>
</evidence>
<evidence type="ECO:0000259" key="2">
    <source>
        <dbReference type="Pfam" id="PF07603"/>
    </source>
</evidence>
<accession>A0ABN5NP78</accession>
<dbReference type="Proteomes" id="UP000258889">
    <property type="component" value="Chromosome i"/>
</dbReference>
<dbReference type="RefSeq" id="WP_036037308.1">
    <property type="nucleotide sequence ID" value="NZ_CP030144.1"/>
</dbReference>
<sequence length="477" mass="52214">MNQTFGLLWMFAASLLFASCSQAERINIDTSSTTGLLFQGGIALGPGPNNQSQDQGDLESSEPKEINSFRFQASNHFFTTDFVGEISGTLITVQVPFGAIYRLKATFISTGVNVEVNGVPQTSGQTVNNFSSPVIYRVTATDKSVKDYTVQVIPIFRLTDAGQINCFFTFCNDDPGQDADYSTGVPKTFQSNIVLSDYTTQPVTIDRQTGLTWKYCAAGLNSAACSAYNNYSYTQSDAVTYCNNLNQINAGLGYAGIRNWRLPEIEELMTLSTHKTPSTTYIDLTEFPFGDGEFWSNTTNMSNTAEAWGFDFTYGSNNSANKSSRNMLVRCVSGGTIPVRSFSDFNNGTVKDNLTGLVWQKCSVGQTWSPISSLCNIGSITSHNFISALSICKNLNLDGRTWRLPNVHELRSLLDFPSTTSAKINRTFFPNTPAASQYVTSNSIPGSQIFRVSFTDGVINTANLSTPNYVRCVSDDL</sequence>
<dbReference type="PANTHER" id="PTHR35812">
    <property type="entry name" value="LIPOPROTEIN"/>
    <property type="match status" value="1"/>
</dbReference>
<dbReference type="PANTHER" id="PTHR35812:SF1">
    <property type="entry name" value="LIPOPROTEIN"/>
    <property type="match status" value="1"/>
</dbReference>
<reference evidence="3 4" key="1">
    <citation type="submission" date="2018-09" db="EMBL/GenBank/DDBJ databases">
        <title>Complete Genome sequences of three Leptospira mayottensis isolates obtained from Tenrecid mammals endemic to the Malagasy region.</title>
        <authorList>
            <person name="Cordonin C."/>
            <person name="Toty C."/>
        </authorList>
    </citation>
    <scope>NUCLEOTIDE SEQUENCE [LARGE SCALE GENOMIC DNA]</scope>
    <source>
        <strain evidence="3 4">MDI222</strain>
    </source>
</reference>
<dbReference type="InterPro" id="IPR011460">
    <property type="entry name" value="Lcl_C"/>
</dbReference>